<sequence>MKLLFTAKALKDYESLTDNLQAVVDKQLEALLRDIRYPSLRAKKYNESQDIWQVRINKDYRAYFCIDGDIYIVITICKHPK</sequence>
<dbReference type="InterPro" id="IPR035093">
    <property type="entry name" value="RelE/ParE_toxin_dom_sf"/>
</dbReference>
<proteinExistence type="predicted"/>
<keyword evidence="1" id="KW-1277">Toxin-antitoxin system</keyword>
<dbReference type="SUPFAM" id="SSF143011">
    <property type="entry name" value="RelE-like"/>
    <property type="match status" value="1"/>
</dbReference>
<comment type="caution">
    <text evidence="2">The sequence shown here is derived from an EMBL/GenBank/DDBJ whole genome shotgun (WGS) entry which is preliminary data.</text>
</comment>
<dbReference type="Proteomes" id="UP000060487">
    <property type="component" value="Unassembled WGS sequence"/>
</dbReference>
<dbReference type="InterPro" id="IPR007712">
    <property type="entry name" value="RelE/ParE_toxin"/>
</dbReference>
<protein>
    <recommendedName>
        <fullName evidence="4">Plasmid stabilization system</fullName>
    </recommendedName>
</protein>
<dbReference type="RefSeq" id="WP_085053920.1">
    <property type="nucleotide sequence ID" value="NZ_LNQR01000143.1"/>
</dbReference>
<evidence type="ECO:0000256" key="1">
    <source>
        <dbReference type="ARBA" id="ARBA00022649"/>
    </source>
</evidence>
<evidence type="ECO:0000313" key="2">
    <source>
        <dbReference type="EMBL" id="KWT74625.1"/>
    </source>
</evidence>
<dbReference type="Gene3D" id="3.30.2310.20">
    <property type="entry name" value="RelE-like"/>
    <property type="match status" value="1"/>
</dbReference>
<gene>
    <name evidence="2" type="ORF">ASN18_3333</name>
</gene>
<organism evidence="2 3">
    <name type="scientific">Candidatus Magnetominusculus xianensis</name>
    <dbReference type="NCBI Taxonomy" id="1748249"/>
    <lineage>
        <taxon>Bacteria</taxon>
        <taxon>Pseudomonadati</taxon>
        <taxon>Nitrospirota</taxon>
        <taxon>Nitrospiria</taxon>
        <taxon>Nitrospirales</taxon>
        <taxon>Nitrospiraceae</taxon>
        <taxon>Candidatus Magnetominusculus</taxon>
    </lineage>
</organism>
<reference evidence="2 3" key="1">
    <citation type="submission" date="2015-11" db="EMBL/GenBank/DDBJ databases">
        <authorList>
            <person name="Lin W."/>
        </authorList>
    </citation>
    <scope>NUCLEOTIDE SEQUENCE [LARGE SCALE GENOMIC DNA]</scope>
    <source>
        <strain evidence="2 3">HCH-1</strain>
    </source>
</reference>
<evidence type="ECO:0000313" key="3">
    <source>
        <dbReference type="Proteomes" id="UP000060487"/>
    </source>
</evidence>
<dbReference type="EMBL" id="LNQR01000143">
    <property type="protein sequence ID" value="KWT74625.1"/>
    <property type="molecule type" value="Genomic_DNA"/>
</dbReference>
<keyword evidence="3" id="KW-1185">Reference proteome</keyword>
<name>A0ABR5SBX3_9BACT</name>
<dbReference type="Pfam" id="PF05016">
    <property type="entry name" value="ParE_toxin"/>
    <property type="match status" value="1"/>
</dbReference>
<evidence type="ECO:0008006" key="4">
    <source>
        <dbReference type="Google" id="ProtNLM"/>
    </source>
</evidence>
<accession>A0ABR5SBX3</accession>